<gene>
    <name evidence="1" type="ORF">FNB15_10705</name>
</gene>
<accession>A0A516H297</accession>
<dbReference type="EMBL" id="CP041636">
    <property type="protein sequence ID" value="QDO97710.1"/>
    <property type="molecule type" value="Genomic_DNA"/>
</dbReference>
<dbReference type="AlphaFoldDB" id="A0A516H297"/>
<dbReference type="InterPro" id="IPR027443">
    <property type="entry name" value="IPNS-like_sf"/>
</dbReference>
<reference evidence="1 2" key="1">
    <citation type="submission" date="2019-07" db="EMBL/GenBank/DDBJ databases">
        <title>Genome sequencing for Ferrovibrio sp. K5.</title>
        <authorList>
            <person name="Park S.-J."/>
        </authorList>
    </citation>
    <scope>NUCLEOTIDE SEQUENCE [LARGE SCALE GENOMIC DNA]</scope>
    <source>
        <strain evidence="1 2">K5</strain>
    </source>
</reference>
<proteinExistence type="predicted"/>
<dbReference type="Gene3D" id="2.60.120.330">
    <property type="entry name" value="B-lactam Antibiotic, Isopenicillin N Synthase, Chain"/>
    <property type="match status" value="1"/>
</dbReference>
<dbReference type="KEGG" id="fer:FNB15_10705"/>
<dbReference type="RefSeq" id="WP_144068691.1">
    <property type="nucleotide sequence ID" value="NZ_CP041636.1"/>
</dbReference>
<keyword evidence="2" id="KW-1185">Reference proteome</keyword>
<dbReference type="Proteomes" id="UP000317496">
    <property type="component" value="Chromosome"/>
</dbReference>
<evidence type="ECO:0008006" key="3">
    <source>
        <dbReference type="Google" id="ProtNLM"/>
    </source>
</evidence>
<protein>
    <recommendedName>
        <fullName evidence="3">2OG-Fe(II) oxygenase</fullName>
    </recommendedName>
</protein>
<name>A0A516H297_9PROT</name>
<evidence type="ECO:0000313" key="2">
    <source>
        <dbReference type="Proteomes" id="UP000317496"/>
    </source>
</evidence>
<evidence type="ECO:0000313" key="1">
    <source>
        <dbReference type="EMBL" id="QDO97710.1"/>
    </source>
</evidence>
<sequence>MNIEPPGIFPQPIYAPLAFDYNRAGVEHELLALVPQFRPILISESSTLPENRRRWFMVVDDEQLDHVDRHRNGEAIVGKYRSLEGLGLRRGPTGLTVDDSVTRRKADDCAGWDWDLRYDVPLTRATIERLPFTRLRGVRLLSLPPGGFLPTHRDAVDDSYWEQGHATLSLLVTDGGQPMLMQAENGEIKAVSDAAFLFRDSAPHGVAPVTSRRLLLRVSGICDQAALAAMVQMP</sequence>
<organism evidence="1 2">
    <name type="scientific">Ferrovibrio terrae</name>
    <dbReference type="NCBI Taxonomy" id="2594003"/>
    <lineage>
        <taxon>Bacteria</taxon>
        <taxon>Pseudomonadati</taxon>
        <taxon>Pseudomonadota</taxon>
        <taxon>Alphaproteobacteria</taxon>
        <taxon>Rhodospirillales</taxon>
        <taxon>Rhodospirillaceae</taxon>
        <taxon>Ferrovibrio</taxon>
    </lineage>
</organism>